<dbReference type="Proteomes" id="UP000606786">
    <property type="component" value="Unassembled WGS sequence"/>
</dbReference>
<evidence type="ECO:0000313" key="1">
    <source>
        <dbReference type="EMBL" id="CAD6997946.1"/>
    </source>
</evidence>
<dbReference type="EMBL" id="CAJHJT010000012">
    <property type="protein sequence ID" value="CAD6997946.1"/>
    <property type="molecule type" value="Genomic_DNA"/>
</dbReference>
<gene>
    <name evidence="1" type="ORF">CCAP1982_LOCUS6563</name>
</gene>
<reference evidence="1" key="1">
    <citation type="submission" date="2020-11" db="EMBL/GenBank/DDBJ databases">
        <authorList>
            <person name="Whitehead M."/>
        </authorList>
    </citation>
    <scope>NUCLEOTIDE SEQUENCE</scope>
    <source>
        <strain evidence="1">EGII</strain>
    </source>
</reference>
<comment type="caution">
    <text evidence="1">The sequence shown here is derived from an EMBL/GenBank/DDBJ whole genome shotgun (WGS) entry which is preliminary data.</text>
</comment>
<evidence type="ECO:0000313" key="2">
    <source>
        <dbReference type="Proteomes" id="UP000606786"/>
    </source>
</evidence>
<organism evidence="1 2">
    <name type="scientific">Ceratitis capitata</name>
    <name type="common">Mediterranean fruit fly</name>
    <name type="synonym">Tephritis capitata</name>
    <dbReference type="NCBI Taxonomy" id="7213"/>
    <lineage>
        <taxon>Eukaryota</taxon>
        <taxon>Metazoa</taxon>
        <taxon>Ecdysozoa</taxon>
        <taxon>Arthropoda</taxon>
        <taxon>Hexapoda</taxon>
        <taxon>Insecta</taxon>
        <taxon>Pterygota</taxon>
        <taxon>Neoptera</taxon>
        <taxon>Endopterygota</taxon>
        <taxon>Diptera</taxon>
        <taxon>Brachycera</taxon>
        <taxon>Muscomorpha</taxon>
        <taxon>Tephritoidea</taxon>
        <taxon>Tephritidae</taxon>
        <taxon>Ceratitis</taxon>
        <taxon>Ceratitis</taxon>
    </lineage>
</organism>
<accession>A0A811UJ26</accession>
<protein>
    <submittedName>
        <fullName evidence="1">(Mediterranean fruit fly) hypothetical protein</fullName>
    </submittedName>
</protein>
<proteinExistence type="predicted"/>
<name>A0A811UJ26_CERCA</name>
<dbReference type="AlphaFoldDB" id="A0A811UJ26"/>
<keyword evidence="2" id="KW-1185">Reference proteome</keyword>
<sequence length="105" mass="11866">MARYFISVERVSSTPFSFGGLKEGGIYLLVNSNISVLSGLTSFPLPLHQFPTMYCRKHFALDRSKFVDVYLSLLVRSRQHMPPHHSFLISVFAVRHHSSGLNTPS</sequence>